<evidence type="ECO:0000313" key="2">
    <source>
        <dbReference type="Proteomes" id="UP000290080"/>
    </source>
</evidence>
<dbReference type="RefSeq" id="YP_010052531.1">
    <property type="nucleotide sequence ID" value="NC_054459.1"/>
</dbReference>
<proteinExistence type="predicted"/>
<dbReference type="GeneID" id="64408901"/>
<keyword evidence="2" id="KW-1185">Reference proteome</keyword>
<protein>
    <submittedName>
        <fullName evidence="1">Uncharacterized protein</fullName>
    </submittedName>
</protein>
<name>A0A3S7I6D8_9CAUD</name>
<dbReference type="Proteomes" id="UP000290080">
    <property type="component" value="Segment"/>
</dbReference>
<dbReference type="KEGG" id="vg:64408901"/>
<sequence>MNTTFRAMELLEQHLREVLVEDMEPGDVYFAAVRAIRQLLEEKYDDQRNPHDQT</sequence>
<accession>A0A3S7I6D8</accession>
<reference evidence="1 2" key="1">
    <citation type="submission" date="2018-02" db="EMBL/GenBank/DDBJ databases">
        <title>Isolation, characterization and comparative genomics of Xanthomonas oryzae pv. oryzae bacteriophages.</title>
        <authorList>
            <person name="Varga I."/>
            <person name="Molnar J."/>
            <person name="Gazdag A."/>
            <person name="Szucs D."/>
            <person name="Doffkay Z."/>
            <person name="Valappil S.K."/>
            <person name="Papp S."/>
            <person name="Pinter R."/>
            <person name="Vera Cruz C.M."/>
            <person name="Ricardo O."/>
            <person name="Vizi T."/>
            <person name="Schneider G."/>
            <person name="Rakhely G."/>
            <person name="Kovacs T."/>
        </authorList>
    </citation>
    <scope>NUCLEOTIDE SEQUENCE [LARGE SCALE GENOMIC DNA]</scope>
</reference>
<organism evidence="1 2">
    <name type="scientific">Xanthomonas phage XPV1</name>
    <dbReference type="NCBI Taxonomy" id="2099860"/>
    <lineage>
        <taxon>Viruses</taxon>
        <taxon>Duplodnaviria</taxon>
        <taxon>Heunggongvirae</taxon>
        <taxon>Uroviricota</taxon>
        <taxon>Caudoviricetes</taxon>
        <taxon>Kantovirinae</taxon>
        <taxon>Tsukubavirus</taxon>
        <taxon>Tsukubavirus XPV1</taxon>
    </lineage>
</organism>
<dbReference type="EMBL" id="MG944234">
    <property type="protein sequence ID" value="AVO24214.1"/>
    <property type="molecule type" value="Genomic_DNA"/>
</dbReference>
<evidence type="ECO:0000313" key="1">
    <source>
        <dbReference type="EMBL" id="AVO24214.1"/>
    </source>
</evidence>